<dbReference type="EMBL" id="CAJOAY010003553">
    <property type="protein sequence ID" value="CAF4028305.1"/>
    <property type="molecule type" value="Genomic_DNA"/>
</dbReference>
<name>A0A819Q348_9BILA</name>
<comment type="caution">
    <text evidence="2">The sequence shown here is derived from an EMBL/GenBank/DDBJ whole genome shotgun (WGS) entry which is preliminary data.</text>
</comment>
<protein>
    <submittedName>
        <fullName evidence="2">Uncharacterized protein</fullName>
    </submittedName>
</protein>
<evidence type="ECO:0000313" key="2">
    <source>
        <dbReference type="EMBL" id="CAF4028305.1"/>
    </source>
</evidence>
<proteinExistence type="predicted"/>
<organism evidence="2 3">
    <name type="scientific">Adineta steineri</name>
    <dbReference type="NCBI Taxonomy" id="433720"/>
    <lineage>
        <taxon>Eukaryota</taxon>
        <taxon>Metazoa</taxon>
        <taxon>Spiralia</taxon>
        <taxon>Gnathifera</taxon>
        <taxon>Rotifera</taxon>
        <taxon>Eurotatoria</taxon>
        <taxon>Bdelloidea</taxon>
        <taxon>Adinetida</taxon>
        <taxon>Adinetidae</taxon>
        <taxon>Adineta</taxon>
    </lineage>
</organism>
<reference evidence="2" key="1">
    <citation type="submission" date="2021-02" db="EMBL/GenBank/DDBJ databases">
        <authorList>
            <person name="Nowell W R."/>
        </authorList>
    </citation>
    <scope>NUCLEOTIDE SEQUENCE</scope>
</reference>
<dbReference type="Proteomes" id="UP000663881">
    <property type="component" value="Unassembled WGS sequence"/>
</dbReference>
<evidence type="ECO:0000256" key="1">
    <source>
        <dbReference type="SAM" id="SignalP"/>
    </source>
</evidence>
<sequence length="303" mass="33226">MQLMLIHSIFIFYLPLISTIPIVIYNNTQFNPINNGTMISKTAVYIGYNQTCLLYSTDVREDELKIMPINTYSSVINIKYNNFSNSTTSSNIMTTKIKTASSTGATTQKHKNTAVIQTATASYMSTIISTMASTPTDTSTTPTCTTFITFDDISDQSTLSSPIPNGYKNLNWINAEVIQPALLPYQSGYPQGVCSPPFVMHNPTGEQLIISSTGSNQFFFNSLYITSAWRNSLIITMITLNAGQITSTKTITAMTTNTTYVHCSLSTSIDTILLLANGGIPVANFTQNGTQFVIDNLCITFEN</sequence>
<gene>
    <name evidence="2" type="ORF">OKA104_LOCUS31401</name>
</gene>
<feature type="signal peptide" evidence="1">
    <location>
        <begin position="1"/>
        <end position="19"/>
    </location>
</feature>
<keyword evidence="1" id="KW-0732">Signal</keyword>
<accession>A0A819Q348</accession>
<feature type="chain" id="PRO_5032910642" evidence="1">
    <location>
        <begin position="20"/>
        <end position="303"/>
    </location>
</feature>
<evidence type="ECO:0000313" key="3">
    <source>
        <dbReference type="Proteomes" id="UP000663881"/>
    </source>
</evidence>
<dbReference type="AlphaFoldDB" id="A0A819Q348"/>